<keyword evidence="3 4" id="KW-0346">Stress response</keyword>
<protein>
    <recommendedName>
        <fullName evidence="3 4">Protein GrpE</fullName>
    </recommendedName>
    <alternativeName>
        <fullName evidence="3">HSP-70 cofactor</fullName>
    </alternativeName>
</protein>
<dbReference type="Gene3D" id="3.90.20.20">
    <property type="match status" value="1"/>
</dbReference>
<evidence type="ECO:0000313" key="8">
    <source>
        <dbReference type="Proteomes" id="UP000738126"/>
    </source>
</evidence>
<dbReference type="InterPro" id="IPR009012">
    <property type="entry name" value="GrpE_head"/>
</dbReference>
<keyword evidence="2 3" id="KW-0143">Chaperone</keyword>
<evidence type="ECO:0000256" key="4">
    <source>
        <dbReference type="RuleBase" id="RU000639"/>
    </source>
</evidence>
<comment type="caution">
    <text evidence="7">The sequence shown here is derived from an EMBL/GenBank/DDBJ whole genome shotgun (WGS) entry which is preliminary data.</text>
</comment>
<keyword evidence="8" id="KW-1185">Reference proteome</keyword>
<feature type="compositionally biased region" description="Low complexity" evidence="6">
    <location>
        <begin position="76"/>
        <end position="89"/>
    </location>
</feature>
<accession>A0ABS1E1H4</accession>
<dbReference type="NCBIfam" id="NF010748">
    <property type="entry name" value="PRK14150.1"/>
    <property type="match status" value="1"/>
</dbReference>
<dbReference type="SUPFAM" id="SSF51064">
    <property type="entry name" value="Head domain of nucleotide exchange factor GrpE"/>
    <property type="match status" value="1"/>
</dbReference>
<dbReference type="PROSITE" id="PS01071">
    <property type="entry name" value="GRPE"/>
    <property type="match status" value="1"/>
</dbReference>
<evidence type="ECO:0000256" key="3">
    <source>
        <dbReference type="HAMAP-Rule" id="MF_01151"/>
    </source>
</evidence>
<evidence type="ECO:0000256" key="5">
    <source>
        <dbReference type="RuleBase" id="RU004478"/>
    </source>
</evidence>
<keyword evidence="3" id="KW-0963">Cytoplasm</keyword>
<feature type="compositionally biased region" description="Low complexity" evidence="6">
    <location>
        <begin position="19"/>
        <end position="61"/>
    </location>
</feature>
<dbReference type="PRINTS" id="PR00773">
    <property type="entry name" value="GRPEPROTEIN"/>
</dbReference>
<name>A0ABS1E1H4_9GAMM</name>
<proteinExistence type="inferred from homology"/>
<organism evidence="7 8">
    <name type="scientific">Halorhodospira neutriphila</name>
    <dbReference type="NCBI Taxonomy" id="168379"/>
    <lineage>
        <taxon>Bacteria</taxon>
        <taxon>Pseudomonadati</taxon>
        <taxon>Pseudomonadota</taxon>
        <taxon>Gammaproteobacteria</taxon>
        <taxon>Chromatiales</taxon>
        <taxon>Ectothiorhodospiraceae</taxon>
        <taxon>Halorhodospira</taxon>
    </lineage>
</organism>
<comment type="subcellular location">
    <subcellularLocation>
        <location evidence="3">Cytoplasm</location>
    </subcellularLocation>
</comment>
<dbReference type="Gene3D" id="2.30.22.10">
    <property type="entry name" value="Head domain of nucleotide exchange factor GrpE"/>
    <property type="match status" value="1"/>
</dbReference>
<dbReference type="CDD" id="cd00446">
    <property type="entry name" value="GrpE"/>
    <property type="match status" value="1"/>
</dbReference>
<dbReference type="InterPro" id="IPR000740">
    <property type="entry name" value="GrpE"/>
</dbReference>
<gene>
    <name evidence="3" type="primary">grpE</name>
    <name evidence="7" type="ORF">CKO13_00605</name>
</gene>
<dbReference type="PANTHER" id="PTHR21237:SF23">
    <property type="entry name" value="GRPE PROTEIN HOMOLOG, MITOCHONDRIAL"/>
    <property type="match status" value="1"/>
</dbReference>
<dbReference type="RefSeq" id="WP_200255793.1">
    <property type="nucleotide sequence ID" value="NZ_NRSH01000003.1"/>
</dbReference>
<dbReference type="InterPro" id="IPR013805">
    <property type="entry name" value="GrpE_CC"/>
</dbReference>
<dbReference type="Proteomes" id="UP000738126">
    <property type="component" value="Unassembled WGS sequence"/>
</dbReference>
<dbReference type="PANTHER" id="PTHR21237">
    <property type="entry name" value="GRPE PROTEIN"/>
    <property type="match status" value="1"/>
</dbReference>
<feature type="region of interest" description="Disordered" evidence="6">
    <location>
        <begin position="1"/>
        <end position="90"/>
    </location>
</feature>
<dbReference type="Pfam" id="PF01025">
    <property type="entry name" value="GrpE"/>
    <property type="match status" value="1"/>
</dbReference>
<dbReference type="EMBL" id="NRSH01000003">
    <property type="protein sequence ID" value="MBK1725551.1"/>
    <property type="molecule type" value="Genomic_DNA"/>
</dbReference>
<dbReference type="NCBIfam" id="NF010737">
    <property type="entry name" value="PRK14139.1"/>
    <property type="match status" value="1"/>
</dbReference>
<dbReference type="HAMAP" id="MF_01151">
    <property type="entry name" value="GrpE"/>
    <property type="match status" value="1"/>
</dbReference>
<feature type="compositionally biased region" description="Basic and acidic residues" evidence="6">
    <location>
        <begin position="1"/>
        <end position="11"/>
    </location>
</feature>
<sequence length="242" mass="25773">MSEEQRQRSAEESSGVETQPGGDAAPEAEGGAAAAGAGQGPAAGAEAGAEAAEGGQDSAEAGAEDPEALRQRIGELESALSEAQSQAQSNWDQVLRLRAELENAQRRAQKDVEQAKRQGLEKVANDLLQVKDSLEMGVQAAEDAEADREKLLEGSQLTLKMLNQVFERFSIEEIDPAGERFNPDYHEAVTTQPSQDQEPNTVLHVVQKGYRLDERLLRPALVVVAKQPEDSASGGGSVDETA</sequence>
<evidence type="ECO:0000256" key="2">
    <source>
        <dbReference type="ARBA" id="ARBA00023186"/>
    </source>
</evidence>
<comment type="subunit">
    <text evidence="3">Homodimer.</text>
</comment>
<comment type="similarity">
    <text evidence="1 3 5">Belongs to the GrpE family.</text>
</comment>
<evidence type="ECO:0000256" key="1">
    <source>
        <dbReference type="ARBA" id="ARBA00009054"/>
    </source>
</evidence>
<reference evidence="7 8" key="1">
    <citation type="journal article" date="2020" name="Microorganisms">
        <title>Osmotic Adaptation and Compatible Solute Biosynthesis of Phototrophic Bacteria as Revealed from Genome Analyses.</title>
        <authorList>
            <person name="Imhoff J.F."/>
            <person name="Rahn T."/>
            <person name="Kunzel S."/>
            <person name="Keller A."/>
            <person name="Neulinger S.C."/>
        </authorList>
    </citation>
    <scope>NUCLEOTIDE SEQUENCE [LARGE SCALE GENOMIC DNA]</scope>
    <source>
        <strain evidence="7 8">DSM 15116</strain>
    </source>
</reference>
<comment type="function">
    <text evidence="3 4">Participates actively in the response to hyperosmotic and heat shock by preventing the aggregation of stress-denatured proteins, in association with DnaK and GrpE. It is the nucleotide exchange factor for DnaK and may function as a thermosensor. Unfolded proteins bind initially to DnaJ; upon interaction with the DnaJ-bound protein, DnaK hydrolyzes its bound ATP, resulting in the formation of a stable complex. GrpE releases ADP from DnaK; ATP binding to DnaK triggers the release of the substrate protein, thus completing the reaction cycle. Several rounds of ATP-dependent interactions between DnaJ, DnaK and GrpE are required for fully efficient folding.</text>
</comment>
<dbReference type="SUPFAM" id="SSF58014">
    <property type="entry name" value="Coiled-coil domain of nucleotide exchange factor GrpE"/>
    <property type="match status" value="1"/>
</dbReference>
<evidence type="ECO:0000256" key="6">
    <source>
        <dbReference type="SAM" id="MobiDB-lite"/>
    </source>
</evidence>
<evidence type="ECO:0000313" key="7">
    <source>
        <dbReference type="EMBL" id="MBK1725551.1"/>
    </source>
</evidence>